<organism evidence="1 2">
    <name type="scientific">Neobacillus piezotolerans</name>
    <dbReference type="NCBI Taxonomy" id="2259171"/>
    <lineage>
        <taxon>Bacteria</taxon>
        <taxon>Bacillati</taxon>
        <taxon>Bacillota</taxon>
        <taxon>Bacilli</taxon>
        <taxon>Bacillales</taxon>
        <taxon>Bacillaceae</taxon>
        <taxon>Neobacillus</taxon>
    </lineage>
</organism>
<evidence type="ECO:0000313" key="2">
    <source>
        <dbReference type="Proteomes" id="UP000257144"/>
    </source>
</evidence>
<dbReference type="AlphaFoldDB" id="A0A3D8GPG9"/>
<gene>
    <name evidence="1" type="ORF">DRW41_12660</name>
</gene>
<dbReference type="OrthoDB" id="2927792at2"/>
<name>A0A3D8GPG9_9BACI</name>
<dbReference type="RefSeq" id="WP_115452377.1">
    <property type="nucleotide sequence ID" value="NZ_QNQT01000005.1"/>
</dbReference>
<sequence length="82" mass="9213">MEGLVEQKELLLQKLSEISDGLERLDAAIEMAYSGLTNELASQKQKEMNGIEAKLSNIEERAQKRGASEYPLLRLDLTYSGR</sequence>
<accession>A0A3D8GPG9</accession>
<evidence type="ECO:0000313" key="1">
    <source>
        <dbReference type="EMBL" id="RDU36383.1"/>
    </source>
</evidence>
<reference evidence="1 2" key="1">
    <citation type="submission" date="2018-07" db="EMBL/GenBank/DDBJ databases">
        <title>Bacillus sp. YLB-04 draft genome sequence.</title>
        <authorList>
            <person name="Yu L."/>
            <person name="Tang X."/>
        </authorList>
    </citation>
    <scope>NUCLEOTIDE SEQUENCE [LARGE SCALE GENOMIC DNA]</scope>
    <source>
        <strain evidence="1 2">YLB-04</strain>
    </source>
</reference>
<keyword evidence="2" id="KW-1185">Reference proteome</keyword>
<proteinExistence type="predicted"/>
<protein>
    <submittedName>
        <fullName evidence="1">Uncharacterized protein</fullName>
    </submittedName>
</protein>
<dbReference type="Proteomes" id="UP000257144">
    <property type="component" value="Unassembled WGS sequence"/>
</dbReference>
<dbReference type="EMBL" id="QNQT01000005">
    <property type="protein sequence ID" value="RDU36383.1"/>
    <property type="molecule type" value="Genomic_DNA"/>
</dbReference>
<comment type="caution">
    <text evidence="1">The sequence shown here is derived from an EMBL/GenBank/DDBJ whole genome shotgun (WGS) entry which is preliminary data.</text>
</comment>